<reference evidence="1" key="2">
    <citation type="journal article" date="2015" name="Data Brief">
        <title>Shoot transcriptome of the giant reed, Arundo donax.</title>
        <authorList>
            <person name="Barrero R.A."/>
            <person name="Guerrero F.D."/>
            <person name="Moolhuijzen P."/>
            <person name="Goolsby J.A."/>
            <person name="Tidwell J."/>
            <person name="Bellgard S.E."/>
            <person name="Bellgard M.I."/>
        </authorList>
    </citation>
    <scope>NUCLEOTIDE SEQUENCE</scope>
    <source>
        <tissue evidence="1">Shoot tissue taken approximately 20 cm above the soil surface</tissue>
    </source>
</reference>
<name>A0A0A9BAF1_ARUDO</name>
<protein>
    <submittedName>
        <fullName evidence="1">Uncharacterized protein</fullName>
    </submittedName>
</protein>
<reference evidence="1" key="1">
    <citation type="submission" date="2014-09" db="EMBL/GenBank/DDBJ databases">
        <authorList>
            <person name="Magalhaes I.L.F."/>
            <person name="Oliveira U."/>
            <person name="Santos F.R."/>
            <person name="Vidigal T.H.D.A."/>
            <person name="Brescovit A.D."/>
            <person name="Santos A.J."/>
        </authorList>
    </citation>
    <scope>NUCLEOTIDE SEQUENCE</scope>
    <source>
        <tissue evidence="1">Shoot tissue taken approximately 20 cm above the soil surface</tissue>
    </source>
</reference>
<sequence length="51" mass="5790">MRKQSTNCQVLLETINYLVVPYLVSNGGHACQGPCNHLSKYNLYGRKLRAH</sequence>
<organism evidence="1">
    <name type="scientific">Arundo donax</name>
    <name type="common">Giant reed</name>
    <name type="synonym">Donax arundinaceus</name>
    <dbReference type="NCBI Taxonomy" id="35708"/>
    <lineage>
        <taxon>Eukaryota</taxon>
        <taxon>Viridiplantae</taxon>
        <taxon>Streptophyta</taxon>
        <taxon>Embryophyta</taxon>
        <taxon>Tracheophyta</taxon>
        <taxon>Spermatophyta</taxon>
        <taxon>Magnoliopsida</taxon>
        <taxon>Liliopsida</taxon>
        <taxon>Poales</taxon>
        <taxon>Poaceae</taxon>
        <taxon>PACMAD clade</taxon>
        <taxon>Arundinoideae</taxon>
        <taxon>Arundineae</taxon>
        <taxon>Arundo</taxon>
    </lineage>
</organism>
<dbReference type="EMBL" id="GBRH01239715">
    <property type="protein sequence ID" value="JAD58180.1"/>
    <property type="molecule type" value="Transcribed_RNA"/>
</dbReference>
<dbReference type="AlphaFoldDB" id="A0A0A9BAF1"/>
<evidence type="ECO:0000313" key="1">
    <source>
        <dbReference type="EMBL" id="JAD58180.1"/>
    </source>
</evidence>
<accession>A0A0A9BAF1</accession>
<proteinExistence type="predicted"/>